<keyword evidence="3" id="KW-1185">Reference proteome</keyword>
<evidence type="ECO:0000313" key="3">
    <source>
        <dbReference type="Proteomes" id="UP001623592"/>
    </source>
</evidence>
<dbReference type="EMBL" id="JBJIAA010000002">
    <property type="protein sequence ID" value="MFL0249489.1"/>
    <property type="molecule type" value="Genomic_DNA"/>
</dbReference>
<feature type="transmembrane region" description="Helical" evidence="1">
    <location>
        <begin position="48"/>
        <end position="73"/>
    </location>
</feature>
<evidence type="ECO:0000256" key="1">
    <source>
        <dbReference type="SAM" id="Phobius"/>
    </source>
</evidence>
<dbReference type="Pfam" id="PF12730">
    <property type="entry name" value="ABC2_membrane_4"/>
    <property type="match status" value="1"/>
</dbReference>
<sequence>MYNVIYCEFLKIKKSHFYLSLIFIVSILPIGITLLASKGNSLRNGINYIFLIEQASFNFLTIPLSTLIAAYIFTREFSFKTMSNLFCYPASKLKIFFSKLVFITFLIAGLIFFQLFLALLLGNLFNHVELTSSLLLVYLKLNLYHILCLYAILPIAILIALLCKNSIVPFIYSAVVCICNSYMSFFIPMANKNTLGYAFKNNCDYIPTYFPIKILSNCFNFSEGKVSSIIPNAVLLNTTNVVASFTVFAAGTTLCCLYYCKCEVK</sequence>
<dbReference type="PANTHER" id="PTHR37305:SF1">
    <property type="entry name" value="MEMBRANE PROTEIN"/>
    <property type="match status" value="1"/>
</dbReference>
<proteinExistence type="predicted"/>
<gene>
    <name evidence="2" type="ORF">ACJDT4_03570</name>
</gene>
<organism evidence="2 3">
    <name type="scientific">Clostridium neuense</name>
    <dbReference type="NCBI Taxonomy" id="1728934"/>
    <lineage>
        <taxon>Bacteria</taxon>
        <taxon>Bacillati</taxon>
        <taxon>Bacillota</taxon>
        <taxon>Clostridia</taxon>
        <taxon>Eubacteriales</taxon>
        <taxon>Clostridiaceae</taxon>
        <taxon>Clostridium</taxon>
    </lineage>
</organism>
<feature type="transmembrane region" description="Helical" evidence="1">
    <location>
        <begin position="100"/>
        <end position="122"/>
    </location>
</feature>
<feature type="transmembrane region" description="Helical" evidence="1">
    <location>
        <begin position="142"/>
        <end position="163"/>
    </location>
</feature>
<keyword evidence="1" id="KW-0812">Transmembrane</keyword>
<keyword evidence="1" id="KW-0472">Membrane</keyword>
<dbReference type="PANTHER" id="PTHR37305">
    <property type="entry name" value="INTEGRAL MEMBRANE PROTEIN-RELATED"/>
    <property type="match status" value="1"/>
</dbReference>
<reference evidence="2 3" key="1">
    <citation type="submission" date="2024-11" db="EMBL/GenBank/DDBJ databases">
        <authorList>
            <person name="Heng Y.C."/>
            <person name="Lim A.C.H."/>
            <person name="Lee J.K.Y."/>
            <person name="Kittelmann S."/>
        </authorList>
    </citation>
    <scope>NUCLEOTIDE SEQUENCE [LARGE SCALE GENOMIC DNA]</scope>
    <source>
        <strain evidence="2 3">WILCCON 0114</strain>
    </source>
</reference>
<accession>A0ABW8TAE2</accession>
<comment type="caution">
    <text evidence="2">The sequence shown here is derived from an EMBL/GenBank/DDBJ whole genome shotgun (WGS) entry which is preliminary data.</text>
</comment>
<name>A0ABW8TAE2_9CLOT</name>
<evidence type="ECO:0000313" key="2">
    <source>
        <dbReference type="EMBL" id="MFL0249489.1"/>
    </source>
</evidence>
<dbReference type="RefSeq" id="WP_406786155.1">
    <property type="nucleotide sequence ID" value="NZ_JBJIAA010000002.1"/>
</dbReference>
<dbReference type="Proteomes" id="UP001623592">
    <property type="component" value="Unassembled WGS sequence"/>
</dbReference>
<feature type="transmembrane region" description="Helical" evidence="1">
    <location>
        <begin position="241"/>
        <end position="260"/>
    </location>
</feature>
<keyword evidence="1" id="KW-1133">Transmembrane helix</keyword>
<feature type="transmembrane region" description="Helical" evidence="1">
    <location>
        <begin position="17"/>
        <end position="36"/>
    </location>
</feature>
<feature type="transmembrane region" description="Helical" evidence="1">
    <location>
        <begin position="170"/>
        <end position="190"/>
    </location>
</feature>
<protein>
    <submittedName>
        <fullName evidence="2">ABC transporter permease</fullName>
    </submittedName>
</protein>